<gene>
    <name evidence="1" type="ORF">GCWU000323_00301</name>
</gene>
<evidence type="ECO:0000313" key="2">
    <source>
        <dbReference type="Proteomes" id="UP000006233"/>
    </source>
</evidence>
<dbReference type="HOGENOM" id="CLU_2523495_0_0_0"/>
<comment type="caution">
    <text evidence="1">The sequence shown here is derived from an EMBL/GenBank/DDBJ whole genome shotgun (WGS) entry which is preliminary data.</text>
</comment>
<sequence>MQTEFTVEEIIENLENKVDKKEQYWNVRCFFNQITHWFGEPGNFYVAIKKYEAILSEFYAYNVFSAGIIRYKEHLLMIVYGSDE</sequence>
<dbReference type="Proteomes" id="UP000006233">
    <property type="component" value="Unassembled WGS sequence"/>
</dbReference>
<evidence type="ECO:0000313" key="1">
    <source>
        <dbReference type="EMBL" id="EEX75702.1"/>
    </source>
</evidence>
<proteinExistence type="predicted"/>
<dbReference type="RefSeq" id="WP_006803637.1">
    <property type="nucleotide sequence ID" value="NZ_GG700632.1"/>
</dbReference>
<dbReference type="AlphaFoldDB" id="C9MUT2"/>
<protein>
    <submittedName>
        <fullName evidence="1">Uncharacterized protein</fullName>
    </submittedName>
</protein>
<name>C9MUT2_9FUSO</name>
<accession>C9MUT2</accession>
<dbReference type="EMBL" id="ACVB02000006">
    <property type="protein sequence ID" value="EEX75702.1"/>
    <property type="molecule type" value="Genomic_DNA"/>
</dbReference>
<reference evidence="1 2" key="1">
    <citation type="submission" date="2009-09" db="EMBL/GenBank/DDBJ databases">
        <authorList>
            <person name="Weinstock G."/>
            <person name="Sodergren E."/>
            <person name="Clifton S."/>
            <person name="Fulton L."/>
            <person name="Fulton B."/>
            <person name="Courtney L."/>
            <person name="Fronick C."/>
            <person name="Harrison M."/>
            <person name="Strong C."/>
            <person name="Farmer C."/>
            <person name="Delahaunty K."/>
            <person name="Markovic C."/>
            <person name="Hall O."/>
            <person name="Minx P."/>
            <person name="Tomlinson C."/>
            <person name="Mitreva M."/>
            <person name="Nelson J."/>
            <person name="Hou S."/>
            <person name="Wollam A."/>
            <person name="Pepin K.H."/>
            <person name="Johnson M."/>
            <person name="Bhonagiri V."/>
            <person name="Nash W.E."/>
            <person name="Warren W."/>
            <person name="Chinwalla A."/>
            <person name="Mardis E.R."/>
            <person name="Wilson R.K."/>
        </authorList>
    </citation>
    <scope>NUCLEOTIDE SEQUENCE [LARGE SCALE GENOMIC DNA]</scope>
    <source>
        <strain evidence="1 2">F0254</strain>
    </source>
</reference>
<organism evidence="1 2">
    <name type="scientific">Leptotrichia hofstadii F0254</name>
    <dbReference type="NCBI Taxonomy" id="634994"/>
    <lineage>
        <taxon>Bacteria</taxon>
        <taxon>Fusobacteriati</taxon>
        <taxon>Fusobacteriota</taxon>
        <taxon>Fusobacteriia</taxon>
        <taxon>Fusobacteriales</taxon>
        <taxon>Leptotrichiaceae</taxon>
        <taxon>Leptotrichia</taxon>
    </lineage>
</organism>
<dbReference type="STRING" id="634994.GCWU000323_00301"/>